<dbReference type="RefSeq" id="WP_146192111.1">
    <property type="nucleotide sequence ID" value="NZ_LMVN01000011.1"/>
</dbReference>
<name>A0A2V2BJ91_9EURY</name>
<organism evidence="1 2">
    <name type="scientific">Methanosphaera cuniculi</name>
    <dbReference type="NCBI Taxonomy" id="1077256"/>
    <lineage>
        <taxon>Archaea</taxon>
        <taxon>Methanobacteriati</taxon>
        <taxon>Methanobacteriota</taxon>
        <taxon>Methanomada group</taxon>
        <taxon>Methanobacteria</taxon>
        <taxon>Methanobacteriales</taxon>
        <taxon>Methanobacteriaceae</taxon>
        <taxon>Methanosphaera</taxon>
    </lineage>
</organism>
<gene>
    <name evidence="1" type="ORF">MSCUN_09530</name>
</gene>
<accession>A0A2V2BJ91</accession>
<dbReference type="AlphaFoldDB" id="A0A2V2BJ91"/>
<dbReference type="EMBL" id="LWMS01000031">
    <property type="protein sequence ID" value="PWL08022.1"/>
    <property type="molecule type" value="Genomic_DNA"/>
</dbReference>
<sequence>MMVMIQKKYSQKKCRWCNNTFIPKAPHQLYCDTECSRNAKRKYGNDRVRKYRRKYKHILTQEIGTGNLYGHRHPNLEVEYKKIVAEFRRLHLQHK</sequence>
<proteinExistence type="predicted"/>
<dbReference type="Proteomes" id="UP000246004">
    <property type="component" value="Unassembled WGS sequence"/>
</dbReference>
<evidence type="ECO:0000313" key="2">
    <source>
        <dbReference type="Proteomes" id="UP000246004"/>
    </source>
</evidence>
<evidence type="ECO:0000313" key="1">
    <source>
        <dbReference type="EMBL" id="PWL08022.1"/>
    </source>
</evidence>
<protein>
    <submittedName>
        <fullName evidence="1">Uncharacterized protein</fullName>
    </submittedName>
</protein>
<reference evidence="1 2" key="1">
    <citation type="submission" date="2016-04" db="EMBL/GenBank/DDBJ databases">
        <title>Genome sequence of Methanosphaera cuniculi DSM 4103.</title>
        <authorList>
            <person name="Poehlein A."/>
            <person name="Seedorf H."/>
            <person name="Daniel R."/>
        </authorList>
    </citation>
    <scope>NUCLEOTIDE SEQUENCE [LARGE SCALE GENOMIC DNA]</scope>
    <source>
        <strain evidence="1 2">DSM 4103</strain>
    </source>
</reference>
<comment type="caution">
    <text evidence="1">The sequence shown here is derived from an EMBL/GenBank/DDBJ whole genome shotgun (WGS) entry which is preliminary data.</text>
</comment>